<dbReference type="InterPro" id="IPR018878">
    <property type="entry name" value="ORF6C_dom"/>
</dbReference>
<dbReference type="EMBL" id="CP038033">
    <property type="protein sequence ID" value="QBQ56191.1"/>
    <property type="molecule type" value="Genomic_DNA"/>
</dbReference>
<feature type="domain" description="ORF6C" evidence="1">
    <location>
        <begin position="20"/>
        <end position="94"/>
    </location>
</feature>
<dbReference type="KEGG" id="nwr:E3U44_18050"/>
<name>A0A4P7C1E5_9GAMM</name>
<keyword evidence="3" id="KW-1185">Reference proteome</keyword>
<protein>
    <recommendedName>
        <fullName evidence="1">ORF6C domain-containing protein</fullName>
    </recommendedName>
</protein>
<evidence type="ECO:0000313" key="3">
    <source>
        <dbReference type="Proteomes" id="UP000294325"/>
    </source>
</evidence>
<dbReference type="AlphaFoldDB" id="A0A4P7C1E5"/>
<dbReference type="Proteomes" id="UP000294325">
    <property type="component" value="Chromosome"/>
</dbReference>
<accession>A0A4P7C1E5</accession>
<evidence type="ECO:0000313" key="2">
    <source>
        <dbReference type="EMBL" id="QBQ56191.1"/>
    </source>
</evidence>
<reference evidence="2 3" key="1">
    <citation type="submission" date="2019-03" db="EMBL/GenBank/DDBJ databases">
        <title>The genome sequence of Nitrosococcus wardiae strain D1FHST reveals the archetypal metabolic capacity of ammonia-oxidizing Gammaproteobacteria.</title>
        <authorList>
            <person name="Wang L."/>
            <person name="Lim C.K."/>
            <person name="Hanson T.E."/>
            <person name="Dang H."/>
            <person name="Klotz M.G."/>
        </authorList>
    </citation>
    <scope>NUCLEOTIDE SEQUENCE [LARGE SCALE GENOMIC DNA]</scope>
    <source>
        <strain evidence="2 3">D1FHS</strain>
    </source>
</reference>
<proteinExistence type="predicted"/>
<dbReference type="OrthoDB" id="5574448at2"/>
<evidence type="ECO:0000259" key="1">
    <source>
        <dbReference type="Pfam" id="PF10552"/>
    </source>
</evidence>
<organism evidence="2 3">
    <name type="scientific">Nitrosococcus wardiae</name>
    <dbReference type="NCBI Taxonomy" id="1814290"/>
    <lineage>
        <taxon>Bacteria</taxon>
        <taxon>Pseudomonadati</taxon>
        <taxon>Pseudomonadota</taxon>
        <taxon>Gammaproteobacteria</taxon>
        <taxon>Chromatiales</taxon>
        <taxon>Chromatiaceae</taxon>
        <taxon>Nitrosococcus</taxon>
    </lineage>
</organism>
<dbReference type="Pfam" id="PF10552">
    <property type="entry name" value="ORF6C"/>
    <property type="match status" value="1"/>
</dbReference>
<gene>
    <name evidence="2" type="ORF">E3U44_18050</name>
</gene>
<sequence length="206" mass="23713">MPPLGIGYPRLDILDQYTAQLPNNAEETLTPSEQQTLSEIVHKRAEGYGELQGKVLAEIWSRVHRKFRVARYSQLPRTQLTEAILYVTGMEIRTGKRQTTEKAISHTQYYELKRLVYLIGACFHYQNAAQWTAWATLREKLFAESAAKIPASRYEQARAILNDIQEAASAFKSAVMELETGFFERRFSAIPLEIQELERLLSEEEE</sequence>